<evidence type="ECO:0000313" key="2">
    <source>
        <dbReference type="EMBL" id="SPQ96451.1"/>
    </source>
</evidence>
<dbReference type="AlphaFoldDB" id="A0A3P3Y8E7"/>
<protein>
    <submittedName>
        <fullName evidence="2">Uncharacterized protein</fullName>
    </submittedName>
</protein>
<feature type="region of interest" description="Disordered" evidence="1">
    <location>
        <begin position="567"/>
        <end position="586"/>
    </location>
</feature>
<proteinExistence type="predicted"/>
<geneLocation type="mitochondrion" evidence="2"/>
<keyword evidence="2" id="KW-0496">Mitochondrion</keyword>
<accession>A0A3P3Y8E7</accession>
<name>A0A3P3Y8E7_PLABS</name>
<reference evidence="2 3" key="1">
    <citation type="submission" date="2018-03" db="EMBL/GenBank/DDBJ databases">
        <authorList>
            <person name="Fogelqvist J."/>
        </authorList>
    </citation>
    <scope>NUCLEOTIDE SEQUENCE [LARGE SCALE GENOMIC DNA]</scope>
</reference>
<organism evidence="2 3">
    <name type="scientific">Plasmodiophora brassicae</name>
    <name type="common">Clubroot disease agent</name>
    <dbReference type="NCBI Taxonomy" id="37360"/>
    <lineage>
        <taxon>Eukaryota</taxon>
        <taxon>Sar</taxon>
        <taxon>Rhizaria</taxon>
        <taxon>Endomyxa</taxon>
        <taxon>Phytomyxea</taxon>
        <taxon>Plasmodiophorida</taxon>
        <taxon>Plasmodiophoridae</taxon>
        <taxon>Plasmodiophora</taxon>
    </lineage>
</organism>
<dbReference type="Proteomes" id="UP000290189">
    <property type="component" value="Unassembled WGS sequence"/>
</dbReference>
<sequence length="716" mass="78875">MLGVNVGAVALLSDRERADRMASEEQHGRLISVSKDEIKVNVDAQLPPSRPKQLAAFKCGRSHFSTFLKNERAQGRHDLPSEYDSIRCRDIMFEKGRALFERYFAYCAEQHGKYKPGTLKNYISQLHVDLVYRTQDVAQLCPCLHGDWSKRVDTVVKAITVARHHGGLSVASHAAAFTEEDWILMSTALADDDTPRSQTLLAALNFAVLLMGRTSDVGGAKQTKTSVRMARGLMQFGLMRVKGRQAQYIGIAEAMDNPMRSVEEPFLFRGAGSDPKALFKEVISRAVAVLAANGRWHLLSPGITAHSLRNCAFNIALEHPDVPPAAVSMHGGWADATWSRSNAGTGPEVVYHVFKHTQNDMVARAIRRCADLRFGGLHPTLPPFDPAWSDDQPLRMAYAFAEVWFVENADYIDPSLVRAASASVLMWFSYWEERLGSDCLRCRQVLDTASLAGFGRETVIRIGNQIRETWMASQVGAVETTLADPDRPVPIHQYNQAVAERDSAEQEYARVEHEVQDEITGLFTELYSRHGVSPLSAISSLSTMTDVPIHQSNQAVVGRYTAPLASGVVNDQSRPGESDISHGHPGTSRVAGAIKGGFNPAVSNGLVIVRQFSGWSCRKFSEVVWLLRSITLNCMIWWPTRPGSAAKIQVTTSLQVSVVSDSAYVRKRARVLSSPVHTISGPAFRRLASAPPVDPSAGASFLQLHQMPEQCKIGYL</sequence>
<gene>
    <name evidence="2" type="ORF">PLBR_LOCUS3666</name>
</gene>
<evidence type="ECO:0000313" key="3">
    <source>
        <dbReference type="Proteomes" id="UP000290189"/>
    </source>
</evidence>
<dbReference type="EMBL" id="OVEO01000006">
    <property type="protein sequence ID" value="SPQ96451.1"/>
    <property type="molecule type" value="Genomic_DNA"/>
</dbReference>
<evidence type="ECO:0000256" key="1">
    <source>
        <dbReference type="SAM" id="MobiDB-lite"/>
    </source>
</evidence>